<keyword evidence="2" id="KW-1185">Reference proteome</keyword>
<evidence type="ECO:0000313" key="2">
    <source>
        <dbReference type="Proteomes" id="UP001054945"/>
    </source>
</evidence>
<reference evidence="1 2" key="1">
    <citation type="submission" date="2021-06" db="EMBL/GenBank/DDBJ databases">
        <title>Caerostris extrusa draft genome.</title>
        <authorList>
            <person name="Kono N."/>
            <person name="Arakawa K."/>
        </authorList>
    </citation>
    <scope>NUCLEOTIDE SEQUENCE [LARGE SCALE GENOMIC DNA]</scope>
</reference>
<dbReference type="AlphaFoldDB" id="A0AAV4XWQ4"/>
<protein>
    <submittedName>
        <fullName evidence="1">Uncharacterized protein</fullName>
    </submittedName>
</protein>
<evidence type="ECO:0000313" key="1">
    <source>
        <dbReference type="EMBL" id="GIY98223.1"/>
    </source>
</evidence>
<accession>A0AAV4XWQ4</accession>
<sequence>MAACVCRIMSNPFSEPSGTVVKQFCPKTKCQELLPEYKCSEKPLTTYCRRVLSSRKVWEAALVMLLTNGLSVMWNSLYAVFARTSDCINNHNDNHCVCLSGNVRRLREKCEEHLPKCECYELFELNNVGTICQNVSDFEAFGHILSSGSVFEVNTILHIRINGNTVLPKGFLSGVVVAEFHLNDFQTQVEEGAFDEVLELRYIYISRSSMKEIPDFGAISSILSDLRLDNSCLTQLRGDNLKNMTELYLLSLVNNSIEHVAEDVFQVRTPLPLPISSFSFFLQVRKFPSALSSTFSSVPTVQTGLPPPLCRLHKLIFLLLVLQRFFYPSLLIEKRAEKILQTQ</sequence>
<gene>
    <name evidence="1" type="primary">AVEN_203886_1</name>
    <name evidence="1" type="ORF">CEXT_74061</name>
</gene>
<dbReference type="EMBL" id="BPLR01000900">
    <property type="protein sequence ID" value="GIY98223.1"/>
    <property type="molecule type" value="Genomic_DNA"/>
</dbReference>
<name>A0AAV4XWQ4_CAEEX</name>
<dbReference type="Gene3D" id="3.80.10.10">
    <property type="entry name" value="Ribonuclease Inhibitor"/>
    <property type="match status" value="1"/>
</dbReference>
<comment type="caution">
    <text evidence="1">The sequence shown here is derived from an EMBL/GenBank/DDBJ whole genome shotgun (WGS) entry which is preliminary data.</text>
</comment>
<dbReference type="SUPFAM" id="SSF52058">
    <property type="entry name" value="L domain-like"/>
    <property type="match status" value="1"/>
</dbReference>
<proteinExistence type="predicted"/>
<organism evidence="1 2">
    <name type="scientific">Caerostris extrusa</name>
    <name type="common">Bark spider</name>
    <name type="synonym">Caerostris bankana</name>
    <dbReference type="NCBI Taxonomy" id="172846"/>
    <lineage>
        <taxon>Eukaryota</taxon>
        <taxon>Metazoa</taxon>
        <taxon>Ecdysozoa</taxon>
        <taxon>Arthropoda</taxon>
        <taxon>Chelicerata</taxon>
        <taxon>Arachnida</taxon>
        <taxon>Araneae</taxon>
        <taxon>Araneomorphae</taxon>
        <taxon>Entelegynae</taxon>
        <taxon>Araneoidea</taxon>
        <taxon>Araneidae</taxon>
        <taxon>Caerostris</taxon>
    </lineage>
</organism>
<dbReference type="Proteomes" id="UP001054945">
    <property type="component" value="Unassembled WGS sequence"/>
</dbReference>
<dbReference type="InterPro" id="IPR032675">
    <property type="entry name" value="LRR_dom_sf"/>
</dbReference>